<dbReference type="InterPro" id="IPR041542">
    <property type="entry name" value="GH43_C2"/>
</dbReference>
<feature type="domain" description="Beta-xylosidase C-terminal Concanavalin A-like" evidence="1">
    <location>
        <begin position="1"/>
        <end position="24"/>
    </location>
</feature>
<gene>
    <name evidence="2" type="ORF">V6984_07065</name>
</gene>
<dbReference type="Pfam" id="PF17851">
    <property type="entry name" value="GH43_C2"/>
    <property type="match status" value="1"/>
</dbReference>
<reference evidence="2 3" key="1">
    <citation type="submission" date="2024-02" db="EMBL/GenBank/DDBJ databases">
        <title>Bacterial strain from lacustrine sediment.</title>
        <authorList>
            <person name="Petit C."/>
            <person name="Fadhlaoui K."/>
        </authorList>
    </citation>
    <scope>NUCLEOTIDE SEQUENCE [LARGE SCALE GENOMIC DNA]</scope>
    <source>
        <strain evidence="2 3">IPX-CK</strain>
    </source>
</reference>
<protein>
    <recommendedName>
        <fullName evidence="1">Beta-xylosidase C-terminal Concanavalin A-like domain-containing protein</fullName>
    </recommendedName>
</protein>
<evidence type="ECO:0000313" key="3">
    <source>
        <dbReference type="Proteomes" id="UP001451571"/>
    </source>
</evidence>
<keyword evidence="3" id="KW-1185">Reference proteome</keyword>
<name>A0ABZ3F2L7_9FIRM</name>
<sequence length="24" mass="2743">MCGICCQDLTGLGKYADFDWFEVK</sequence>
<accession>A0ABZ3F2L7</accession>
<evidence type="ECO:0000259" key="1">
    <source>
        <dbReference type="Pfam" id="PF17851"/>
    </source>
</evidence>
<proteinExistence type="predicted"/>
<dbReference type="Proteomes" id="UP001451571">
    <property type="component" value="Chromosome"/>
</dbReference>
<dbReference type="EMBL" id="CP146256">
    <property type="protein sequence ID" value="XAH76375.1"/>
    <property type="molecule type" value="Genomic_DNA"/>
</dbReference>
<dbReference type="RefSeq" id="WP_342759955.1">
    <property type="nucleotide sequence ID" value="NZ_CP146256.1"/>
</dbReference>
<dbReference type="Gene3D" id="2.60.120.200">
    <property type="match status" value="1"/>
</dbReference>
<evidence type="ECO:0000313" key="2">
    <source>
        <dbReference type="EMBL" id="XAH76375.1"/>
    </source>
</evidence>
<organism evidence="2 3">
    <name type="scientific">Kineothrix sedimenti</name>
    <dbReference type="NCBI Taxonomy" id="3123317"/>
    <lineage>
        <taxon>Bacteria</taxon>
        <taxon>Bacillati</taxon>
        <taxon>Bacillota</taxon>
        <taxon>Clostridia</taxon>
        <taxon>Lachnospirales</taxon>
        <taxon>Lachnospiraceae</taxon>
        <taxon>Kineothrix</taxon>
    </lineage>
</organism>